<evidence type="ECO:0000313" key="2">
    <source>
        <dbReference type="EMBL" id="KAF2638588.1"/>
    </source>
</evidence>
<reference evidence="2" key="1">
    <citation type="journal article" date="2020" name="Stud. Mycol.">
        <title>101 Dothideomycetes genomes: a test case for predicting lifestyles and emergence of pathogens.</title>
        <authorList>
            <person name="Haridas S."/>
            <person name="Albert R."/>
            <person name="Binder M."/>
            <person name="Bloem J."/>
            <person name="Labutti K."/>
            <person name="Salamov A."/>
            <person name="Andreopoulos B."/>
            <person name="Baker S."/>
            <person name="Barry K."/>
            <person name="Bills G."/>
            <person name="Bluhm B."/>
            <person name="Cannon C."/>
            <person name="Castanera R."/>
            <person name="Culley D."/>
            <person name="Daum C."/>
            <person name="Ezra D."/>
            <person name="Gonzalez J."/>
            <person name="Henrissat B."/>
            <person name="Kuo A."/>
            <person name="Liang C."/>
            <person name="Lipzen A."/>
            <person name="Lutzoni F."/>
            <person name="Magnuson J."/>
            <person name="Mondo S."/>
            <person name="Nolan M."/>
            <person name="Ohm R."/>
            <person name="Pangilinan J."/>
            <person name="Park H.-J."/>
            <person name="Ramirez L."/>
            <person name="Alfaro M."/>
            <person name="Sun H."/>
            <person name="Tritt A."/>
            <person name="Yoshinaga Y."/>
            <person name="Zwiers L.-H."/>
            <person name="Turgeon B."/>
            <person name="Goodwin S."/>
            <person name="Spatafora J."/>
            <person name="Crous P."/>
            <person name="Grigoriev I."/>
        </authorList>
    </citation>
    <scope>NUCLEOTIDE SEQUENCE</scope>
    <source>
        <strain evidence="2">CBS 473.64</strain>
    </source>
</reference>
<dbReference type="AlphaFoldDB" id="A0A6A6RWM0"/>
<dbReference type="EMBL" id="MU006789">
    <property type="protein sequence ID" value="KAF2638588.1"/>
    <property type="molecule type" value="Genomic_DNA"/>
</dbReference>
<name>A0A6A6RWM0_9PLEO</name>
<accession>A0A6A6RWM0</accession>
<gene>
    <name evidence="2" type="ORF">P280DRAFT_471194</name>
</gene>
<feature type="compositionally biased region" description="Pro residues" evidence="1">
    <location>
        <begin position="27"/>
        <end position="42"/>
    </location>
</feature>
<sequence>MRSRVLRAFPSSPPSRRLRSRNCLHTPPVPSPCFPRAPPRSCPPAADRRSGEATPAEIR</sequence>
<evidence type="ECO:0000313" key="3">
    <source>
        <dbReference type="Proteomes" id="UP000799753"/>
    </source>
</evidence>
<protein>
    <submittedName>
        <fullName evidence="2">Uncharacterized protein</fullName>
    </submittedName>
</protein>
<evidence type="ECO:0000256" key="1">
    <source>
        <dbReference type="SAM" id="MobiDB-lite"/>
    </source>
</evidence>
<proteinExistence type="predicted"/>
<organism evidence="2 3">
    <name type="scientific">Massarina eburnea CBS 473.64</name>
    <dbReference type="NCBI Taxonomy" id="1395130"/>
    <lineage>
        <taxon>Eukaryota</taxon>
        <taxon>Fungi</taxon>
        <taxon>Dikarya</taxon>
        <taxon>Ascomycota</taxon>
        <taxon>Pezizomycotina</taxon>
        <taxon>Dothideomycetes</taxon>
        <taxon>Pleosporomycetidae</taxon>
        <taxon>Pleosporales</taxon>
        <taxon>Massarineae</taxon>
        <taxon>Massarinaceae</taxon>
        <taxon>Massarina</taxon>
    </lineage>
</organism>
<feature type="region of interest" description="Disordered" evidence="1">
    <location>
        <begin position="1"/>
        <end position="59"/>
    </location>
</feature>
<keyword evidence="3" id="KW-1185">Reference proteome</keyword>
<dbReference type="Proteomes" id="UP000799753">
    <property type="component" value="Unassembled WGS sequence"/>
</dbReference>